<dbReference type="OrthoDB" id="3456672at2"/>
<sequence>MTSAVKSRKFSSMFDWFDQDQDGQLTQLDFAATAGVFSRAARKDDHTNIRAIHTAFDQWWQLLLEHADTDADGQVSRDEFITVMEDNVTTEAHFEPAVMTIADAVMNAVDTDQDGVLSLEEYVRLYDTLGVEREVSTAAFRLVDRDGDGVISFAEYRAAIVEFYLSTDPDAPGNHLLGPAT</sequence>
<dbReference type="AlphaFoldDB" id="A0A9W6PN48"/>
<dbReference type="Pfam" id="PF00036">
    <property type="entry name" value="EF-hand_1"/>
    <property type="match status" value="1"/>
</dbReference>
<feature type="domain" description="EF-hand" evidence="3">
    <location>
        <begin position="131"/>
        <end position="166"/>
    </location>
</feature>
<dbReference type="Pfam" id="PF13202">
    <property type="entry name" value="EF-hand_5"/>
    <property type="match status" value="1"/>
</dbReference>
<reference evidence="4" key="1">
    <citation type="submission" date="2023-02" db="EMBL/GenBank/DDBJ databases">
        <title>Kitasatospora phosalacinea NBRC 14362.</title>
        <authorList>
            <person name="Ichikawa N."/>
            <person name="Sato H."/>
            <person name="Tonouchi N."/>
        </authorList>
    </citation>
    <scope>NUCLEOTIDE SEQUENCE</scope>
    <source>
        <strain evidence="4">NBRC 14362</strain>
    </source>
</reference>
<protein>
    <recommendedName>
        <fullName evidence="3">EF-hand domain-containing protein</fullName>
    </recommendedName>
</protein>
<accession>A0A9W6PN48</accession>
<dbReference type="Gene3D" id="1.10.238.10">
    <property type="entry name" value="EF-hand"/>
    <property type="match status" value="1"/>
</dbReference>
<feature type="domain" description="EF-hand" evidence="3">
    <location>
        <begin position="55"/>
        <end position="90"/>
    </location>
</feature>
<evidence type="ECO:0000313" key="5">
    <source>
        <dbReference type="Proteomes" id="UP001165143"/>
    </source>
</evidence>
<dbReference type="InterPro" id="IPR011992">
    <property type="entry name" value="EF-hand-dom_pair"/>
</dbReference>
<evidence type="ECO:0000256" key="1">
    <source>
        <dbReference type="ARBA" id="ARBA00022737"/>
    </source>
</evidence>
<proteinExistence type="predicted"/>
<dbReference type="PROSITE" id="PS00018">
    <property type="entry name" value="EF_HAND_1"/>
    <property type="match status" value="3"/>
</dbReference>
<dbReference type="PANTHER" id="PTHR23050">
    <property type="entry name" value="CALCIUM BINDING PROTEIN"/>
    <property type="match status" value="1"/>
</dbReference>
<dbReference type="PROSITE" id="PS50222">
    <property type="entry name" value="EF_HAND_2"/>
    <property type="match status" value="2"/>
</dbReference>
<keyword evidence="1" id="KW-0677">Repeat</keyword>
<dbReference type="GO" id="GO:0005509">
    <property type="term" value="F:calcium ion binding"/>
    <property type="evidence" value="ECO:0007669"/>
    <property type="project" value="InterPro"/>
</dbReference>
<evidence type="ECO:0000256" key="2">
    <source>
        <dbReference type="ARBA" id="ARBA00022837"/>
    </source>
</evidence>
<dbReference type="RefSeq" id="WP_033252436.1">
    <property type="nucleotide sequence ID" value="NZ_BSRX01000046.1"/>
</dbReference>
<comment type="caution">
    <text evidence="4">The sequence shown here is derived from an EMBL/GenBank/DDBJ whole genome shotgun (WGS) entry which is preliminary data.</text>
</comment>
<dbReference type="SMART" id="SM00054">
    <property type="entry name" value="EFh"/>
    <property type="match status" value="4"/>
</dbReference>
<evidence type="ECO:0000313" key="4">
    <source>
        <dbReference type="EMBL" id="GLW58037.1"/>
    </source>
</evidence>
<dbReference type="InterPro" id="IPR018247">
    <property type="entry name" value="EF_Hand_1_Ca_BS"/>
</dbReference>
<gene>
    <name evidence="4" type="ORF">Kpho01_60480</name>
</gene>
<organism evidence="4 5">
    <name type="scientific">Kitasatospora phosalacinea</name>
    <dbReference type="NCBI Taxonomy" id="2065"/>
    <lineage>
        <taxon>Bacteria</taxon>
        <taxon>Bacillati</taxon>
        <taxon>Actinomycetota</taxon>
        <taxon>Actinomycetes</taxon>
        <taxon>Kitasatosporales</taxon>
        <taxon>Streptomycetaceae</taxon>
        <taxon>Kitasatospora</taxon>
    </lineage>
</organism>
<dbReference type="InterPro" id="IPR050145">
    <property type="entry name" value="Centrin_CML-like"/>
</dbReference>
<keyword evidence="2" id="KW-0106">Calcium</keyword>
<evidence type="ECO:0000259" key="3">
    <source>
        <dbReference type="PROSITE" id="PS50222"/>
    </source>
</evidence>
<dbReference type="Proteomes" id="UP001165143">
    <property type="component" value="Unassembled WGS sequence"/>
</dbReference>
<dbReference type="CDD" id="cd00051">
    <property type="entry name" value="EFh"/>
    <property type="match status" value="1"/>
</dbReference>
<dbReference type="InterPro" id="IPR002048">
    <property type="entry name" value="EF_hand_dom"/>
</dbReference>
<dbReference type="Pfam" id="PF13833">
    <property type="entry name" value="EF-hand_8"/>
    <property type="match status" value="2"/>
</dbReference>
<dbReference type="EMBL" id="BSRX01000046">
    <property type="protein sequence ID" value="GLW58037.1"/>
    <property type="molecule type" value="Genomic_DNA"/>
</dbReference>
<name>A0A9W6PN48_9ACTN</name>
<dbReference type="SUPFAM" id="SSF47473">
    <property type="entry name" value="EF-hand"/>
    <property type="match status" value="1"/>
</dbReference>